<evidence type="ECO:0000313" key="2">
    <source>
        <dbReference type="EMBL" id="SDM05999.1"/>
    </source>
</evidence>
<name>A0A1G9Q4X4_9FIRM</name>
<proteinExistence type="predicted"/>
<evidence type="ECO:0000256" key="1">
    <source>
        <dbReference type="SAM" id="Phobius"/>
    </source>
</evidence>
<accession>A0A1G9Q4X4</accession>
<evidence type="ECO:0000313" key="3">
    <source>
        <dbReference type="Proteomes" id="UP000199309"/>
    </source>
</evidence>
<feature type="transmembrane region" description="Helical" evidence="1">
    <location>
        <begin position="93"/>
        <end position="111"/>
    </location>
</feature>
<dbReference type="AlphaFoldDB" id="A0A1G9Q4X4"/>
<keyword evidence="1" id="KW-0472">Membrane</keyword>
<keyword evidence="1" id="KW-0812">Transmembrane</keyword>
<gene>
    <name evidence="2" type="ORF">SAMN05660299_00111</name>
</gene>
<dbReference type="OrthoDB" id="1624391at2"/>
<keyword evidence="1" id="KW-1133">Transmembrane helix</keyword>
<dbReference type="STRING" id="349095.SAMN05660299_00111"/>
<dbReference type="EMBL" id="FNHQ01000001">
    <property type="protein sequence ID" value="SDM05999.1"/>
    <property type="molecule type" value="Genomic_DNA"/>
</dbReference>
<feature type="transmembrane region" description="Helical" evidence="1">
    <location>
        <begin position="117"/>
        <end position="135"/>
    </location>
</feature>
<sequence length="140" mass="15738">MKCKNCDRDAVYDDGLCESCHRAAVENERVQVLSREEKNNFRGKTIDADGSVHDSAEDKQTIFDTVFRSHGKQEDSQNPHVHIYATNRLPLRIKFAIGFILLCIVAVIFAALSLLVYAAPFIIGCAVIYFGYSIIKSLMH</sequence>
<dbReference type="Proteomes" id="UP000199309">
    <property type="component" value="Unassembled WGS sequence"/>
</dbReference>
<organism evidence="2 3">
    <name type="scientific">Megasphaera paucivorans</name>
    <dbReference type="NCBI Taxonomy" id="349095"/>
    <lineage>
        <taxon>Bacteria</taxon>
        <taxon>Bacillati</taxon>
        <taxon>Bacillota</taxon>
        <taxon>Negativicutes</taxon>
        <taxon>Veillonellales</taxon>
        <taxon>Veillonellaceae</taxon>
        <taxon>Megasphaera</taxon>
    </lineage>
</organism>
<reference evidence="2 3" key="1">
    <citation type="submission" date="2016-10" db="EMBL/GenBank/DDBJ databases">
        <authorList>
            <person name="de Groot N.N."/>
        </authorList>
    </citation>
    <scope>NUCLEOTIDE SEQUENCE [LARGE SCALE GENOMIC DNA]</scope>
    <source>
        <strain evidence="2 3">DSM 16981</strain>
    </source>
</reference>
<dbReference type="RefSeq" id="WP_091647244.1">
    <property type="nucleotide sequence ID" value="NZ_FNHQ01000001.1"/>
</dbReference>
<protein>
    <submittedName>
        <fullName evidence="2">Uncharacterized protein</fullName>
    </submittedName>
</protein>
<keyword evidence="3" id="KW-1185">Reference proteome</keyword>